<evidence type="ECO:0000313" key="2">
    <source>
        <dbReference type="Proteomes" id="UP001295444"/>
    </source>
</evidence>
<reference evidence="1" key="1">
    <citation type="submission" date="2022-03" db="EMBL/GenBank/DDBJ databases">
        <authorList>
            <person name="Alioto T."/>
            <person name="Alioto T."/>
            <person name="Gomez Garrido J."/>
        </authorList>
    </citation>
    <scope>NUCLEOTIDE SEQUENCE</scope>
</reference>
<sequence length="126" mass="14781">MAPHFAQELLFQNHNLASCFLSVTVHPGQDDNWHRTPRQHLPKRTIITYVSLPRCAFALPDIMESNWSIRYHQGLARNSFRHSEPDRQLSRNCMEPCIRCHNLVKLHLRSTQSQGIIKQGTIWKRN</sequence>
<dbReference type="EMBL" id="OW240920">
    <property type="protein sequence ID" value="CAH2316938.1"/>
    <property type="molecule type" value="Genomic_DNA"/>
</dbReference>
<name>A0AAD1T2D4_PELCU</name>
<dbReference type="AlphaFoldDB" id="A0AAD1T2D4"/>
<gene>
    <name evidence="1" type="ORF">PECUL_23A039299</name>
</gene>
<organism evidence="1 2">
    <name type="scientific">Pelobates cultripes</name>
    <name type="common">Western spadefoot toad</name>
    <dbReference type="NCBI Taxonomy" id="61616"/>
    <lineage>
        <taxon>Eukaryota</taxon>
        <taxon>Metazoa</taxon>
        <taxon>Chordata</taxon>
        <taxon>Craniata</taxon>
        <taxon>Vertebrata</taxon>
        <taxon>Euteleostomi</taxon>
        <taxon>Amphibia</taxon>
        <taxon>Batrachia</taxon>
        <taxon>Anura</taxon>
        <taxon>Pelobatoidea</taxon>
        <taxon>Pelobatidae</taxon>
        <taxon>Pelobates</taxon>
    </lineage>
</organism>
<evidence type="ECO:0000313" key="1">
    <source>
        <dbReference type="EMBL" id="CAH2316938.1"/>
    </source>
</evidence>
<proteinExistence type="predicted"/>
<protein>
    <submittedName>
        <fullName evidence="1">Uncharacterized protein</fullName>
    </submittedName>
</protein>
<keyword evidence="2" id="KW-1185">Reference proteome</keyword>
<dbReference type="Proteomes" id="UP001295444">
    <property type="component" value="Chromosome 09"/>
</dbReference>
<accession>A0AAD1T2D4</accession>